<dbReference type="PROSITE" id="PS51257">
    <property type="entry name" value="PROKAR_LIPOPROTEIN"/>
    <property type="match status" value="1"/>
</dbReference>
<dbReference type="Proteomes" id="UP000887320">
    <property type="component" value="Unassembled WGS sequence"/>
</dbReference>
<evidence type="ECO:0000313" key="2">
    <source>
        <dbReference type="EMBL" id="MCF0266909.1"/>
    </source>
</evidence>
<proteinExistence type="predicted"/>
<dbReference type="RefSeq" id="WP_234624296.1">
    <property type="nucleotide sequence ID" value="NZ_JAHWXT010000011.1"/>
</dbReference>
<evidence type="ECO:0008006" key="4">
    <source>
        <dbReference type="Google" id="ProtNLM"/>
    </source>
</evidence>
<protein>
    <recommendedName>
        <fullName evidence="4">Lipoprotein</fullName>
    </recommendedName>
</protein>
<sequence>MKALKQHLSLTTLCLCTLFSACQKHKNNQTIETTKAASKATQTSTAEIPAFPQDCNEIDTSVKKLEKTVIVEDLNDLNQLLKKCLASTPLKIRYQWQAKIEGIYQKLIADASPEVFQYMTDTLADGQSMTAQQKQELYKKLKPREKYLVDHAKDLYFAKFYIGEGEYTFVQHPQYDLDIFAPCLEKSDQVYFKQIRKEYTGANYIMDAGLAISFDEVANRLLYWEKFNKDYPNNHFKPQVVENIEQYRSALFQGEDNTRTLWFDDDKIADEQAIKAIEKIAKSKTASSQIAQKFVDLINASETLWQQMPKPSSQYPEDNSPEQQEIRTQREAFEQKIRKSVEEILTQKNN</sequence>
<accession>A0A8X8GG01</accession>
<feature type="region of interest" description="Disordered" evidence="1">
    <location>
        <begin position="307"/>
        <end position="329"/>
    </location>
</feature>
<reference evidence="2" key="1">
    <citation type="submission" date="2021-07" db="EMBL/GenBank/DDBJ databases">
        <authorList>
            <person name="Fernandez M."/>
            <person name="Pereira P."/>
            <person name="Torres Tejerizo G.A."/>
            <person name="Gonzalez P."/>
            <person name="Agostini E."/>
        </authorList>
    </citation>
    <scope>NUCLEOTIDE SEQUENCE</scope>
    <source>
        <strain evidence="2">SFC 500-1A</strain>
    </source>
</reference>
<organism evidence="2 3">
    <name type="scientific">Acinetobacter guillouiae</name>
    <name type="common">Acinetobacter genomosp. 11</name>
    <dbReference type="NCBI Taxonomy" id="106649"/>
    <lineage>
        <taxon>Bacteria</taxon>
        <taxon>Pseudomonadati</taxon>
        <taxon>Pseudomonadota</taxon>
        <taxon>Gammaproteobacteria</taxon>
        <taxon>Moraxellales</taxon>
        <taxon>Moraxellaceae</taxon>
        <taxon>Acinetobacter</taxon>
    </lineage>
</organism>
<name>A0A8X8GG01_ACIGI</name>
<evidence type="ECO:0000313" key="3">
    <source>
        <dbReference type="Proteomes" id="UP000887320"/>
    </source>
</evidence>
<dbReference type="AlphaFoldDB" id="A0A8X8GG01"/>
<comment type="caution">
    <text evidence="2">The sequence shown here is derived from an EMBL/GenBank/DDBJ whole genome shotgun (WGS) entry which is preliminary data.</text>
</comment>
<evidence type="ECO:0000256" key="1">
    <source>
        <dbReference type="SAM" id="MobiDB-lite"/>
    </source>
</evidence>
<feature type="compositionally biased region" description="Polar residues" evidence="1">
    <location>
        <begin position="307"/>
        <end position="323"/>
    </location>
</feature>
<gene>
    <name evidence="2" type="ORF">KW868_20880</name>
</gene>
<dbReference type="EMBL" id="JAHWXT010000011">
    <property type="protein sequence ID" value="MCF0266909.1"/>
    <property type="molecule type" value="Genomic_DNA"/>
</dbReference>